<dbReference type="EMBL" id="CM042883">
    <property type="protein sequence ID" value="KAI4372109.1"/>
    <property type="molecule type" value="Genomic_DNA"/>
</dbReference>
<name>A0ACB9R372_9MYRT</name>
<evidence type="ECO:0000313" key="1">
    <source>
        <dbReference type="EMBL" id="KAI4372109.1"/>
    </source>
</evidence>
<accession>A0ACB9R372</accession>
<protein>
    <submittedName>
        <fullName evidence="1">Uncharacterized protein</fullName>
    </submittedName>
</protein>
<evidence type="ECO:0000313" key="2">
    <source>
        <dbReference type="Proteomes" id="UP001057402"/>
    </source>
</evidence>
<organism evidence="1 2">
    <name type="scientific">Melastoma candidum</name>
    <dbReference type="NCBI Taxonomy" id="119954"/>
    <lineage>
        <taxon>Eukaryota</taxon>
        <taxon>Viridiplantae</taxon>
        <taxon>Streptophyta</taxon>
        <taxon>Embryophyta</taxon>
        <taxon>Tracheophyta</taxon>
        <taxon>Spermatophyta</taxon>
        <taxon>Magnoliopsida</taxon>
        <taxon>eudicotyledons</taxon>
        <taxon>Gunneridae</taxon>
        <taxon>Pentapetalae</taxon>
        <taxon>rosids</taxon>
        <taxon>malvids</taxon>
        <taxon>Myrtales</taxon>
        <taxon>Melastomataceae</taxon>
        <taxon>Melastomatoideae</taxon>
        <taxon>Melastomateae</taxon>
        <taxon>Melastoma</taxon>
    </lineage>
</organism>
<dbReference type="Proteomes" id="UP001057402">
    <property type="component" value="Chromosome 4"/>
</dbReference>
<keyword evidence="2" id="KW-1185">Reference proteome</keyword>
<reference evidence="2" key="1">
    <citation type="journal article" date="2023" name="Front. Plant Sci.">
        <title>Chromosomal-level genome assembly of Melastoma candidum provides insights into trichome evolution.</title>
        <authorList>
            <person name="Zhong Y."/>
            <person name="Wu W."/>
            <person name="Sun C."/>
            <person name="Zou P."/>
            <person name="Liu Y."/>
            <person name="Dai S."/>
            <person name="Zhou R."/>
        </authorList>
    </citation>
    <scope>NUCLEOTIDE SEQUENCE [LARGE SCALE GENOMIC DNA]</scope>
</reference>
<sequence>MKASAAAWLIPAFGLALVASAASTKVLVEEACLKANYKELCVSTIGSDPEAPSSDLPGLAMIALRLGAADASSTSAFILQSLNDTTLDPTVQQCLADCSDYYLDAVQQLDNCVAALTVKALGDAREWIETAIEDVSVCEQGFKQHASVNPTMLSARNEMFRKLADNALTVVNALH</sequence>
<gene>
    <name evidence="1" type="ORF">MLD38_010387</name>
</gene>
<comment type="caution">
    <text evidence="1">The sequence shown here is derived from an EMBL/GenBank/DDBJ whole genome shotgun (WGS) entry which is preliminary data.</text>
</comment>
<proteinExistence type="predicted"/>